<dbReference type="EMBL" id="CAJPVJ010000058">
    <property type="protein sequence ID" value="CAG2159904.1"/>
    <property type="molecule type" value="Genomic_DNA"/>
</dbReference>
<proteinExistence type="inferred from homology"/>
<dbReference type="PANTHER" id="PTHR43108:SF6">
    <property type="entry name" value="N-SULPHOGLUCOSAMINE SULPHOHYDROLASE"/>
    <property type="match status" value="1"/>
</dbReference>
<comment type="cofactor">
    <cofactor evidence="1">
        <name>Ca(2+)</name>
        <dbReference type="ChEBI" id="CHEBI:29108"/>
    </cofactor>
</comment>
<sequence length="557" mass="64397">MANFLLNIILITIGIHVLKAIALTHSSHTARNVLFFFGSTKCDFCLTIPKADDAGLESSVYNNSICKTPNLQTLAKRSVIFENAFTSVSSCSPSRAALLSGLPSHQNGMYGLHQTVHHFNSFDSVQSLPNVLGKNGIRTGIIGKKHVGPQPVYEFDFSYTEDNYSINQIGRNITRIKDLVHLFLNDTDTRPFFLYIAFHDPHRCGHTSPQFGNFCEKFGNGETGMGFIPDWKPIYYSPDEIQVPYYLPNSRPVREDISAQYTTISRLDQGIGLILKTFESFGLLNNTLVIYSSDNGPPFPMGRTNLYDPGIREPLLISNPVKPQLWQSRVSDQVSLLDIMPTILDWFGIPLPQYKLFDKKVYYTGKSLLPFTNQVLFLHREVYGSHNWHELTMYYPMRSIRTDRYKLIHNVNHYSPYGIDQDLYVSPSFQYILNRTHHSLPIYWFKTLRQYYYRQEYELFDLKYDSREANNIYSHMKYNNLTKILKKKLKAWSALTGDPFVCSPHSVLEDTGAYRSRPQCLPLFNRRRHREYDTSQLKILFILTQKPKLNLMLMAYN</sequence>
<evidence type="ECO:0000256" key="2">
    <source>
        <dbReference type="ARBA" id="ARBA00008779"/>
    </source>
</evidence>
<dbReference type="CDD" id="cd16027">
    <property type="entry name" value="SGSH"/>
    <property type="match status" value="1"/>
</dbReference>
<feature type="chain" id="PRO_5036211178" description="Sulfatase N-terminal domain-containing protein" evidence="3">
    <location>
        <begin position="21"/>
        <end position="557"/>
    </location>
</feature>
<dbReference type="SUPFAM" id="SSF53649">
    <property type="entry name" value="Alkaline phosphatase-like"/>
    <property type="match status" value="1"/>
</dbReference>
<reference evidence="5" key="1">
    <citation type="submission" date="2020-11" db="EMBL/GenBank/DDBJ databases">
        <authorList>
            <person name="Tran Van P."/>
        </authorList>
    </citation>
    <scope>NUCLEOTIDE SEQUENCE</scope>
</reference>
<feature type="signal peptide" evidence="3">
    <location>
        <begin position="1"/>
        <end position="20"/>
    </location>
</feature>
<evidence type="ECO:0000313" key="5">
    <source>
        <dbReference type="EMBL" id="CAD7637197.1"/>
    </source>
</evidence>
<evidence type="ECO:0000256" key="3">
    <source>
        <dbReference type="SAM" id="SignalP"/>
    </source>
</evidence>
<organism evidence="5">
    <name type="scientific">Oppiella nova</name>
    <dbReference type="NCBI Taxonomy" id="334625"/>
    <lineage>
        <taxon>Eukaryota</taxon>
        <taxon>Metazoa</taxon>
        <taxon>Ecdysozoa</taxon>
        <taxon>Arthropoda</taxon>
        <taxon>Chelicerata</taxon>
        <taxon>Arachnida</taxon>
        <taxon>Acari</taxon>
        <taxon>Acariformes</taxon>
        <taxon>Sarcoptiformes</taxon>
        <taxon>Oribatida</taxon>
        <taxon>Brachypylina</taxon>
        <taxon>Oppioidea</taxon>
        <taxon>Oppiidae</taxon>
        <taxon>Oppiella</taxon>
    </lineage>
</organism>
<accession>A0A7R9L9H7</accession>
<protein>
    <recommendedName>
        <fullName evidence="4">Sulfatase N-terminal domain-containing protein</fullName>
    </recommendedName>
</protein>
<keyword evidence="6" id="KW-1185">Reference proteome</keyword>
<name>A0A7R9L9H7_9ACAR</name>
<dbReference type="GO" id="GO:0030200">
    <property type="term" value="P:heparan sulfate proteoglycan catabolic process"/>
    <property type="evidence" value="ECO:0007669"/>
    <property type="project" value="TreeGrafter"/>
</dbReference>
<dbReference type="InterPro" id="IPR000917">
    <property type="entry name" value="Sulfatase_N"/>
</dbReference>
<dbReference type="OrthoDB" id="10012954at2759"/>
<dbReference type="EMBL" id="OC914883">
    <property type="protein sequence ID" value="CAD7637197.1"/>
    <property type="molecule type" value="Genomic_DNA"/>
</dbReference>
<evidence type="ECO:0000259" key="4">
    <source>
        <dbReference type="Pfam" id="PF00884"/>
    </source>
</evidence>
<gene>
    <name evidence="5" type="ORF">ONB1V03_LOCUS671</name>
</gene>
<dbReference type="Proteomes" id="UP000728032">
    <property type="component" value="Unassembled WGS sequence"/>
</dbReference>
<dbReference type="InterPro" id="IPR017850">
    <property type="entry name" value="Alkaline_phosphatase_core_sf"/>
</dbReference>
<evidence type="ECO:0000313" key="6">
    <source>
        <dbReference type="Proteomes" id="UP000728032"/>
    </source>
</evidence>
<feature type="domain" description="Sulfatase N-terminal" evidence="4">
    <location>
        <begin position="57"/>
        <end position="349"/>
    </location>
</feature>
<dbReference type="AlphaFoldDB" id="A0A7R9L9H7"/>
<dbReference type="Pfam" id="PF00884">
    <property type="entry name" value="Sulfatase"/>
    <property type="match status" value="1"/>
</dbReference>
<comment type="similarity">
    <text evidence="2">Belongs to the sulfatase family.</text>
</comment>
<dbReference type="Gene3D" id="3.40.720.10">
    <property type="entry name" value="Alkaline Phosphatase, subunit A"/>
    <property type="match status" value="1"/>
</dbReference>
<keyword evidence="3" id="KW-0732">Signal</keyword>
<dbReference type="GO" id="GO:0016250">
    <property type="term" value="F:N-sulfoglucosamine sulfohydrolase activity"/>
    <property type="evidence" value="ECO:0007669"/>
    <property type="project" value="TreeGrafter"/>
</dbReference>
<dbReference type="PANTHER" id="PTHR43108">
    <property type="entry name" value="N-ACETYLGLUCOSAMINE-6-SULFATASE FAMILY MEMBER"/>
    <property type="match status" value="1"/>
</dbReference>
<dbReference type="GO" id="GO:0006027">
    <property type="term" value="P:glycosaminoglycan catabolic process"/>
    <property type="evidence" value="ECO:0007669"/>
    <property type="project" value="TreeGrafter"/>
</dbReference>
<evidence type="ECO:0000256" key="1">
    <source>
        <dbReference type="ARBA" id="ARBA00001913"/>
    </source>
</evidence>